<feature type="non-terminal residue" evidence="3">
    <location>
        <position position="1"/>
    </location>
</feature>
<dbReference type="Pfam" id="PF18962">
    <property type="entry name" value="Por_Secre_tail"/>
    <property type="match status" value="1"/>
</dbReference>
<dbReference type="InterPro" id="IPR026444">
    <property type="entry name" value="Secre_tail"/>
</dbReference>
<organism evidence="3 4">
    <name type="scientific">Maribacter flavus</name>
    <dbReference type="NCBI Taxonomy" id="1658664"/>
    <lineage>
        <taxon>Bacteria</taxon>
        <taxon>Pseudomonadati</taxon>
        <taxon>Bacteroidota</taxon>
        <taxon>Flavobacteriia</taxon>
        <taxon>Flavobacteriales</taxon>
        <taxon>Flavobacteriaceae</taxon>
        <taxon>Maribacter</taxon>
    </lineage>
</organism>
<protein>
    <submittedName>
        <fullName evidence="3">T9SS type A sorting domain-containing protein</fullName>
    </submittedName>
</protein>
<gene>
    <name evidence="3" type="ORF">V1H85_17825</name>
</gene>
<dbReference type="Proteomes" id="UP001343698">
    <property type="component" value="Unassembled WGS sequence"/>
</dbReference>
<evidence type="ECO:0000313" key="3">
    <source>
        <dbReference type="EMBL" id="MEE1974317.1"/>
    </source>
</evidence>
<sequence>NQSVKIVEGSALSIDESDNMTSVKVFPIPAKDIINFNSLNTIDKVEVYNALGQLLLLKLPVAHDFSIDISNIDKGHYYVRMYTQDQIETT</sequence>
<proteinExistence type="predicted"/>
<name>A0ABU7IMY0_9FLAO</name>
<accession>A0ABU7IMY0</accession>
<feature type="domain" description="Secretion system C-terminal sorting" evidence="2">
    <location>
        <begin position="25"/>
        <end position="86"/>
    </location>
</feature>
<keyword evidence="4" id="KW-1185">Reference proteome</keyword>
<reference evidence="3 4" key="1">
    <citation type="submission" date="2024-01" db="EMBL/GenBank/DDBJ databases">
        <title>Maribacter spp. originated from different algae showed divergent polysaccharides utilization ability.</title>
        <authorList>
            <person name="Wang H."/>
            <person name="Wu Y."/>
        </authorList>
    </citation>
    <scope>NUCLEOTIDE SEQUENCE [LARGE SCALE GENOMIC DNA]</scope>
    <source>
        <strain evidence="3 4">KPT27_14</strain>
    </source>
</reference>
<evidence type="ECO:0000313" key="4">
    <source>
        <dbReference type="Proteomes" id="UP001343698"/>
    </source>
</evidence>
<comment type="caution">
    <text evidence="3">The sequence shown here is derived from an EMBL/GenBank/DDBJ whole genome shotgun (WGS) entry which is preliminary data.</text>
</comment>
<dbReference type="RefSeq" id="WP_330072537.1">
    <property type="nucleotide sequence ID" value="NZ_JAZDDF010000058.1"/>
</dbReference>
<dbReference type="EMBL" id="JAZDDF010000058">
    <property type="protein sequence ID" value="MEE1974317.1"/>
    <property type="molecule type" value="Genomic_DNA"/>
</dbReference>
<keyword evidence="1" id="KW-0732">Signal</keyword>
<dbReference type="NCBIfam" id="TIGR04183">
    <property type="entry name" value="Por_Secre_tail"/>
    <property type="match status" value="1"/>
</dbReference>
<feature type="non-terminal residue" evidence="3">
    <location>
        <position position="90"/>
    </location>
</feature>
<evidence type="ECO:0000256" key="1">
    <source>
        <dbReference type="ARBA" id="ARBA00022729"/>
    </source>
</evidence>
<evidence type="ECO:0000259" key="2">
    <source>
        <dbReference type="Pfam" id="PF18962"/>
    </source>
</evidence>